<keyword evidence="2" id="KW-1133">Transmembrane helix</keyword>
<dbReference type="HOGENOM" id="CLU_1969350_0_0_11"/>
<proteinExistence type="predicted"/>
<feature type="transmembrane region" description="Helical" evidence="2">
    <location>
        <begin position="57"/>
        <end position="80"/>
    </location>
</feature>
<dbReference type="KEGG" id="sro:Sros_8499"/>
<keyword evidence="2" id="KW-0812">Transmembrane</keyword>
<evidence type="ECO:0000256" key="1">
    <source>
        <dbReference type="SAM" id="MobiDB-lite"/>
    </source>
</evidence>
<evidence type="ECO:0000256" key="2">
    <source>
        <dbReference type="SAM" id="Phobius"/>
    </source>
</evidence>
<feature type="compositionally biased region" description="Polar residues" evidence="1">
    <location>
        <begin position="104"/>
        <end position="127"/>
    </location>
</feature>
<organism evidence="3 4">
    <name type="scientific">Streptosporangium roseum (strain ATCC 12428 / DSM 43021 / JCM 3005 / KCTC 9067 / NCIMB 10171 / NRRL 2505 / NI 9100)</name>
    <dbReference type="NCBI Taxonomy" id="479432"/>
    <lineage>
        <taxon>Bacteria</taxon>
        <taxon>Bacillati</taxon>
        <taxon>Actinomycetota</taxon>
        <taxon>Actinomycetes</taxon>
        <taxon>Streptosporangiales</taxon>
        <taxon>Streptosporangiaceae</taxon>
        <taxon>Streptosporangium</taxon>
    </lineage>
</organism>
<name>D2B2B6_STRRD</name>
<dbReference type="AlphaFoldDB" id="D2B2B6"/>
<keyword evidence="4" id="KW-1185">Reference proteome</keyword>
<accession>D2B2B6</accession>
<protein>
    <submittedName>
        <fullName evidence="3">Uncharacterized protein</fullName>
    </submittedName>
</protein>
<keyword evidence="2" id="KW-0472">Membrane</keyword>
<sequence>MICDEKSVFGTSIGCPWRPPSPCGRRHRGSWKRTGLHARRKPEDTMDTANTIMSSNIVMIAIIAVVVIVGLTVSLIVLTLRNIREIDGQTPQWPVSWPEPPVNLPQQQVDVPQQRASLPQSQADQPH</sequence>
<dbReference type="Proteomes" id="UP000002029">
    <property type="component" value="Chromosome"/>
</dbReference>
<dbReference type="EMBL" id="CP001814">
    <property type="protein sequence ID" value="ACZ91142.1"/>
    <property type="molecule type" value="Genomic_DNA"/>
</dbReference>
<evidence type="ECO:0000313" key="4">
    <source>
        <dbReference type="Proteomes" id="UP000002029"/>
    </source>
</evidence>
<feature type="region of interest" description="Disordered" evidence="1">
    <location>
        <begin position="89"/>
        <end position="127"/>
    </location>
</feature>
<evidence type="ECO:0000313" key="3">
    <source>
        <dbReference type="EMBL" id="ACZ91142.1"/>
    </source>
</evidence>
<reference evidence="3 4" key="1">
    <citation type="journal article" date="2010" name="Stand. Genomic Sci.">
        <title>Complete genome sequence of Streptosporangium roseum type strain (NI 9100).</title>
        <authorList>
            <person name="Nolan M."/>
            <person name="Sikorski J."/>
            <person name="Jando M."/>
            <person name="Lucas S."/>
            <person name="Lapidus A."/>
            <person name="Glavina Del Rio T."/>
            <person name="Chen F."/>
            <person name="Tice H."/>
            <person name="Pitluck S."/>
            <person name="Cheng J.F."/>
            <person name="Chertkov O."/>
            <person name="Sims D."/>
            <person name="Meincke L."/>
            <person name="Brettin T."/>
            <person name="Han C."/>
            <person name="Detter J.C."/>
            <person name="Bruce D."/>
            <person name="Goodwin L."/>
            <person name="Land M."/>
            <person name="Hauser L."/>
            <person name="Chang Y.J."/>
            <person name="Jeffries C.D."/>
            <person name="Ivanova N."/>
            <person name="Mavromatis K."/>
            <person name="Mikhailova N."/>
            <person name="Chen A."/>
            <person name="Palaniappan K."/>
            <person name="Chain P."/>
            <person name="Rohde M."/>
            <person name="Goker M."/>
            <person name="Bristow J."/>
            <person name="Eisen J.A."/>
            <person name="Markowitz V."/>
            <person name="Hugenholtz P."/>
            <person name="Kyrpides N.C."/>
            <person name="Klenk H.P."/>
        </authorList>
    </citation>
    <scope>NUCLEOTIDE SEQUENCE [LARGE SCALE GENOMIC DNA]</scope>
    <source>
        <strain evidence="4">ATCC 12428 / DSM 43021 / JCM 3005 / NI 9100</strain>
    </source>
</reference>
<dbReference type="STRING" id="479432.Sros_8499"/>
<gene>
    <name evidence="3" type="ordered locus">Sros_8499</name>
</gene>